<feature type="region of interest" description="Disordered" evidence="1">
    <location>
        <begin position="339"/>
        <end position="364"/>
    </location>
</feature>
<evidence type="ECO:0000256" key="1">
    <source>
        <dbReference type="SAM" id="MobiDB-lite"/>
    </source>
</evidence>
<evidence type="ECO:0000256" key="2">
    <source>
        <dbReference type="SAM" id="Phobius"/>
    </source>
</evidence>
<sequence>MERDEEDARRLLSPLRGAEPGPATRVDVAEAVRVGRRRARNRRAAGITSVAGVVAVVAIASALLGRTMPPDDVRPIASPDQFGLTHQYFRVGSAGGFTPDSYETGRYRQRAHLRLSDQDGPRRAAGLVTMFPRDRLVGRDGRRWAPSGTRAPDVNGRPAFWPDRPVLHTGSVEVAWEWAPGAWAFASVSGDGADRAVAHRVAQSVLPDGRTVVRAPVTAPGSMLGAPNRLIGTVASAPTPGTRPSVALRYGTQDPRAQLGAREPGWIAIGVEQPEPGLRTDTTVGGRPAAVDDTKITIPENADSAFFATAADAATLASFGGNRKLRDLAAAVTMVPGATWPPPAPAGCPATSGPKSGCPTRTPN</sequence>
<dbReference type="RefSeq" id="WP_344588536.1">
    <property type="nucleotide sequence ID" value="NZ_BAAARW010000006.1"/>
</dbReference>
<keyword evidence="4" id="KW-1185">Reference proteome</keyword>
<reference evidence="3 4" key="1">
    <citation type="journal article" date="2019" name="Int. J. Syst. Evol. Microbiol.">
        <title>The Global Catalogue of Microorganisms (GCM) 10K type strain sequencing project: providing services to taxonomists for standard genome sequencing and annotation.</title>
        <authorList>
            <consortium name="The Broad Institute Genomics Platform"/>
            <consortium name="The Broad Institute Genome Sequencing Center for Infectious Disease"/>
            <person name="Wu L."/>
            <person name="Ma J."/>
        </authorList>
    </citation>
    <scope>NUCLEOTIDE SEQUENCE [LARGE SCALE GENOMIC DNA]</scope>
    <source>
        <strain evidence="3 4">JCM 3325</strain>
    </source>
</reference>
<dbReference type="EMBL" id="BAAARW010000006">
    <property type="protein sequence ID" value="GAA2411625.1"/>
    <property type="molecule type" value="Genomic_DNA"/>
</dbReference>
<proteinExistence type="predicted"/>
<keyword evidence="2" id="KW-0812">Transmembrane</keyword>
<keyword evidence="2" id="KW-1133">Transmembrane helix</keyword>
<name>A0ABN3IR61_9ACTN</name>
<feature type="compositionally biased region" description="Basic and acidic residues" evidence="1">
    <location>
        <begin position="1"/>
        <end position="10"/>
    </location>
</feature>
<keyword evidence="2" id="KW-0472">Membrane</keyword>
<feature type="region of interest" description="Disordered" evidence="1">
    <location>
        <begin position="1"/>
        <end position="24"/>
    </location>
</feature>
<evidence type="ECO:0000313" key="4">
    <source>
        <dbReference type="Proteomes" id="UP001501231"/>
    </source>
</evidence>
<dbReference type="Proteomes" id="UP001501231">
    <property type="component" value="Unassembled WGS sequence"/>
</dbReference>
<feature type="transmembrane region" description="Helical" evidence="2">
    <location>
        <begin position="44"/>
        <end position="64"/>
    </location>
</feature>
<accession>A0ABN3IR61</accession>
<protein>
    <submittedName>
        <fullName evidence="3">Uncharacterized protein</fullName>
    </submittedName>
</protein>
<gene>
    <name evidence="3" type="ORF">GCM10010191_21180</name>
</gene>
<comment type="caution">
    <text evidence="3">The sequence shown here is derived from an EMBL/GenBank/DDBJ whole genome shotgun (WGS) entry which is preliminary data.</text>
</comment>
<evidence type="ECO:0000313" key="3">
    <source>
        <dbReference type="EMBL" id="GAA2411625.1"/>
    </source>
</evidence>
<organism evidence="3 4">
    <name type="scientific">Actinomadura vinacea</name>
    <dbReference type="NCBI Taxonomy" id="115336"/>
    <lineage>
        <taxon>Bacteria</taxon>
        <taxon>Bacillati</taxon>
        <taxon>Actinomycetota</taxon>
        <taxon>Actinomycetes</taxon>
        <taxon>Streptosporangiales</taxon>
        <taxon>Thermomonosporaceae</taxon>
        <taxon>Actinomadura</taxon>
    </lineage>
</organism>